<gene>
    <name evidence="1" type="ORF">T472_0200900</name>
</gene>
<keyword evidence="2" id="KW-1185">Reference proteome</keyword>
<dbReference type="EMBL" id="AXUN02000013">
    <property type="protein sequence ID" value="ETA82478.1"/>
    <property type="molecule type" value="Genomic_DNA"/>
</dbReference>
<dbReference type="eggNOG" id="COG2887">
    <property type="taxonomic scope" value="Bacteria"/>
</dbReference>
<dbReference type="STRING" id="994573.T472_0200900"/>
<name>V7I9G5_9CLOT</name>
<dbReference type="PATRIC" id="fig|994573.3.peg.162"/>
<reference evidence="1 2" key="1">
    <citation type="journal article" date="2014" name="Genome Announc.">
        <title>Genome Sequence of Youngiibacter fragilis, the Type Strain of the Genus Youngiibacter.</title>
        <authorList>
            <person name="Wawrik C.B."/>
            <person name="Callaghan A.V."/>
            <person name="Stamps B.W."/>
            <person name="Wawrik B."/>
        </authorList>
    </citation>
    <scope>NUCLEOTIDE SEQUENCE [LARGE SCALE GENOMIC DNA]</scope>
    <source>
        <strain evidence="1 2">232.1</strain>
    </source>
</reference>
<protein>
    <submittedName>
        <fullName evidence="1">Uncharacterized protein</fullName>
    </submittedName>
</protein>
<dbReference type="OrthoDB" id="128241at2"/>
<proteinExistence type="predicted"/>
<dbReference type="Proteomes" id="UP000017747">
    <property type="component" value="Unassembled WGS sequence"/>
</dbReference>
<dbReference type="RefSeq" id="WP_023383491.1">
    <property type="nucleotide sequence ID" value="NZ_AXUN02000013.1"/>
</dbReference>
<comment type="caution">
    <text evidence="1">The sequence shown here is derived from an EMBL/GenBank/DDBJ whole genome shotgun (WGS) entry which is preliminary data.</text>
</comment>
<dbReference type="eggNOG" id="COG0210">
    <property type="taxonomic scope" value="Bacteria"/>
</dbReference>
<evidence type="ECO:0000313" key="1">
    <source>
        <dbReference type="EMBL" id="ETA82478.1"/>
    </source>
</evidence>
<dbReference type="SUPFAM" id="SSF52540">
    <property type="entry name" value="P-loop containing nucleoside triphosphate hydrolases"/>
    <property type="match status" value="1"/>
</dbReference>
<dbReference type="AlphaFoldDB" id="V7I9G5"/>
<evidence type="ECO:0000313" key="2">
    <source>
        <dbReference type="Proteomes" id="UP000017747"/>
    </source>
</evidence>
<accession>V7I9G5</accession>
<dbReference type="InterPro" id="IPR027417">
    <property type="entry name" value="P-loop_NTPase"/>
</dbReference>
<organism evidence="1 2">
    <name type="scientific">Youngiibacter fragilis 232.1</name>
    <dbReference type="NCBI Taxonomy" id="994573"/>
    <lineage>
        <taxon>Bacteria</taxon>
        <taxon>Bacillati</taxon>
        <taxon>Bacillota</taxon>
        <taxon>Clostridia</taxon>
        <taxon>Eubacteriales</taxon>
        <taxon>Clostridiaceae</taxon>
        <taxon>Youngiibacter</taxon>
    </lineage>
</organism>
<sequence>MRLGGNGELKQYRMIASDGHELEAAESRRGIEISISFAGIKGDVFDSSALVKEGSGPDVRSEKIGELVLDTIRDLLLSGSVPDRSRISIIVPDVNSSEAIELVRYLEDRGIEVHVPGSVVFFEREEVMLLIGCMIRLFPDYDIELSDCDDCLKSYYGTCIDFADEAMRGAFGVPLRKFIEKFSKVHHRLYMATEYSFSGLFYRLLEFEPFTSWMNRGDCREVRDMAVFSRILCAFEDDRRILSLEPESYDGHVRELLDVLVPELYRKGTAGYGTGYEGIMKGSVGMYGIGRTVSFEEKVPDAVYSIFGDIDLYGSCQKKYWLRSVMGFRPSRSGGLLREELVIRSIRTINEIADDSGSFPVSKDIISDLLSYVMKDFGISESYAEKAETFAARQLMKYLKGQGLDSAVLEHDSTERLESDKFSASGSFTLIEDPMGELEALAVFPGKLPGADEVNRKAELLQAIASLHEERIGDWISRLNLFFAGEDRKDPYAAFDSDEELELCGLKGIEKAVYGIKDGEFSALSSDREVCLACDFRFHCRRTDMRKVKKG</sequence>